<dbReference type="Proteomes" id="UP000075670">
    <property type="component" value="Unassembled WGS sequence"/>
</dbReference>
<accession>A0A151B029</accession>
<dbReference type="PATRIC" id="fig|1122241.3.peg.1080"/>
<evidence type="ECO:0000313" key="1">
    <source>
        <dbReference type="EMBL" id="KYH33246.1"/>
    </source>
</evidence>
<sequence length="70" mass="8317">MFFLFHRKRIIAAARSKAEAARARLTLDEEMAAKAGDKLRKYREVQPELDRKYDFWESYFVGKLGYSKLK</sequence>
<proteinExistence type="predicted"/>
<dbReference type="EMBL" id="LTBC01000002">
    <property type="protein sequence ID" value="KYH33246.1"/>
    <property type="molecule type" value="Genomic_DNA"/>
</dbReference>
<evidence type="ECO:0000313" key="2">
    <source>
        <dbReference type="Proteomes" id="UP000075670"/>
    </source>
</evidence>
<gene>
    <name evidence="1" type="ORF">MOMUL_10300</name>
</gene>
<reference evidence="1 2" key="1">
    <citation type="submission" date="2016-02" db="EMBL/GenBank/DDBJ databases">
        <title>Genome sequence of Moorella mulderi DSM 14980.</title>
        <authorList>
            <person name="Poehlein A."/>
            <person name="Daniel R."/>
        </authorList>
    </citation>
    <scope>NUCLEOTIDE SEQUENCE [LARGE SCALE GENOMIC DNA]</scope>
    <source>
        <strain evidence="1 2">DSM 14980</strain>
    </source>
</reference>
<dbReference type="AlphaFoldDB" id="A0A151B029"/>
<organism evidence="1 2">
    <name type="scientific">Moorella mulderi DSM 14980</name>
    <dbReference type="NCBI Taxonomy" id="1122241"/>
    <lineage>
        <taxon>Bacteria</taxon>
        <taxon>Bacillati</taxon>
        <taxon>Bacillota</taxon>
        <taxon>Clostridia</taxon>
        <taxon>Neomoorellales</taxon>
        <taxon>Neomoorellaceae</taxon>
        <taxon>Neomoorella</taxon>
    </lineage>
</organism>
<protein>
    <submittedName>
        <fullName evidence="1">Uncharacterized protein</fullName>
    </submittedName>
</protein>
<comment type="caution">
    <text evidence="1">The sequence shown here is derived from an EMBL/GenBank/DDBJ whole genome shotgun (WGS) entry which is preliminary data.</text>
</comment>
<name>A0A151B029_9FIRM</name>
<keyword evidence="2" id="KW-1185">Reference proteome</keyword>
<dbReference type="RefSeq" id="WP_062282336.1">
    <property type="nucleotide sequence ID" value="NZ_LTBC01000002.1"/>
</dbReference>